<keyword evidence="8" id="KW-0349">Heme</keyword>
<evidence type="ECO:0000256" key="4">
    <source>
        <dbReference type="ARBA" id="ARBA00005163"/>
    </source>
</evidence>
<organism evidence="16">
    <name type="scientific">uncultured Thiotrichaceae bacterium</name>
    <dbReference type="NCBI Taxonomy" id="298394"/>
    <lineage>
        <taxon>Bacteria</taxon>
        <taxon>Pseudomonadati</taxon>
        <taxon>Pseudomonadota</taxon>
        <taxon>Gammaproteobacteria</taxon>
        <taxon>Thiotrichales</taxon>
        <taxon>Thiotrichaceae</taxon>
        <taxon>environmental samples</taxon>
    </lineage>
</organism>
<evidence type="ECO:0000256" key="15">
    <source>
        <dbReference type="SAM" id="Phobius"/>
    </source>
</evidence>
<comment type="cofactor">
    <cofactor evidence="1">
        <name>heme</name>
        <dbReference type="ChEBI" id="CHEBI:30413"/>
    </cofactor>
</comment>
<sequence>MKDLRSPLAKVKGLGASGDATHHFWVQRLTALALFPLVIWLSISIIALPDMSYEALVALFQNPFNAVMMIVLVLVSLHHGHLGMQVIFEDYISTHGTRLAAILVTKFLSYFLMALGVYSVLKIALAG</sequence>
<dbReference type="Pfam" id="PF01127">
    <property type="entry name" value="Sdh_cyt"/>
    <property type="match status" value="1"/>
</dbReference>
<protein>
    <recommendedName>
        <fullName evidence="5">Succinate dehydrogenase hydrophobic membrane anchor subunit</fullName>
    </recommendedName>
</protein>
<gene>
    <name evidence="16" type="ORF">HELGO_WM13493</name>
</gene>
<dbReference type="InterPro" id="IPR034804">
    <property type="entry name" value="SQR/QFR_C/D"/>
</dbReference>
<keyword evidence="7" id="KW-0816">Tricarboxylic acid cycle</keyword>
<keyword evidence="12 15" id="KW-1133">Transmembrane helix</keyword>
<keyword evidence="10" id="KW-0479">Metal-binding</keyword>
<dbReference type="Gene3D" id="1.20.1300.10">
    <property type="entry name" value="Fumarate reductase/succinate dehydrogenase, transmembrane subunit"/>
    <property type="match status" value="1"/>
</dbReference>
<evidence type="ECO:0000256" key="14">
    <source>
        <dbReference type="ARBA" id="ARBA00023136"/>
    </source>
</evidence>
<dbReference type="CDD" id="cd03495">
    <property type="entry name" value="SQR_TypeC_SdhD_like"/>
    <property type="match status" value="1"/>
</dbReference>
<accession>A0A6S6SJB4</accession>
<evidence type="ECO:0000256" key="3">
    <source>
        <dbReference type="ARBA" id="ARBA00004141"/>
    </source>
</evidence>
<feature type="transmembrane region" description="Helical" evidence="15">
    <location>
        <begin position="29"/>
        <end position="48"/>
    </location>
</feature>
<keyword evidence="11" id="KW-0249">Electron transport</keyword>
<comment type="subcellular location">
    <subcellularLocation>
        <location evidence="3">Membrane</location>
        <topology evidence="3">Multi-pass membrane protein</topology>
    </subcellularLocation>
</comment>
<keyword evidence="9 15" id="KW-0812">Transmembrane</keyword>
<evidence type="ECO:0000256" key="5">
    <source>
        <dbReference type="ARBA" id="ARBA00019425"/>
    </source>
</evidence>
<feature type="transmembrane region" description="Helical" evidence="15">
    <location>
        <begin position="99"/>
        <end position="121"/>
    </location>
</feature>
<evidence type="ECO:0000256" key="7">
    <source>
        <dbReference type="ARBA" id="ARBA00022532"/>
    </source>
</evidence>
<evidence type="ECO:0000256" key="2">
    <source>
        <dbReference type="ARBA" id="ARBA00004050"/>
    </source>
</evidence>
<evidence type="ECO:0000256" key="6">
    <source>
        <dbReference type="ARBA" id="ARBA00022448"/>
    </source>
</evidence>
<dbReference type="GO" id="GO:0020037">
    <property type="term" value="F:heme binding"/>
    <property type="evidence" value="ECO:0007669"/>
    <property type="project" value="InterPro"/>
</dbReference>
<evidence type="ECO:0000256" key="1">
    <source>
        <dbReference type="ARBA" id="ARBA00001971"/>
    </source>
</evidence>
<evidence type="ECO:0000256" key="10">
    <source>
        <dbReference type="ARBA" id="ARBA00022723"/>
    </source>
</evidence>
<keyword evidence="13" id="KW-0408">Iron</keyword>
<dbReference type="SUPFAM" id="SSF81343">
    <property type="entry name" value="Fumarate reductase respiratory complex transmembrane subunits"/>
    <property type="match status" value="1"/>
</dbReference>
<dbReference type="GO" id="GO:0046872">
    <property type="term" value="F:metal ion binding"/>
    <property type="evidence" value="ECO:0007669"/>
    <property type="project" value="UniProtKB-KW"/>
</dbReference>
<evidence type="ECO:0000256" key="9">
    <source>
        <dbReference type="ARBA" id="ARBA00022692"/>
    </source>
</evidence>
<evidence type="ECO:0000256" key="8">
    <source>
        <dbReference type="ARBA" id="ARBA00022617"/>
    </source>
</evidence>
<dbReference type="InterPro" id="IPR014312">
    <property type="entry name" value="Succ_DH_anchor"/>
</dbReference>
<feature type="transmembrane region" description="Helical" evidence="15">
    <location>
        <begin position="55"/>
        <end position="79"/>
    </location>
</feature>
<proteinExistence type="predicted"/>
<dbReference type="InterPro" id="IPR000701">
    <property type="entry name" value="SuccDH_FuR_B_TM-su"/>
</dbReference>
<name>A0A6S6SJB4_9GAMM</name>
<evidence type="ECO:0000256" key="13">
    <source>
        <dbReference type="ARBA" id="ARBA00023004"/>
    </source>
</evidence>
<dbReference type="UniPathway" id="UPA00223"/>
<dbReference type="GO" id="GO:0006099">
    <property type="term" value="P:tricarboxylic acid cycle"/>
    <property type="evidence" value="ECO:0007669"/>
    <property type="project" value="UniProtKB-UniPathway"/>
</dbReference>
<dbReference type="GO" id="GO:0016020">
    <property type="term" value="C:membrane"/>
    <property type="evidence" value="ECO:0007669"/>
    <property type="project" value="UniProtKB-SubCell"/>
</dbReference>
<dbReference type="EMBL" id="CACVAY010000042">
    <property type="protein sequence ID" value="CAA6810208.1"/>
    <property type="molecule type" value="Genomic_DNA"/>
</dbReference>
<dbReference type="NCBIfam" id="TIGR02968">
    <property type="entry name" value="succ_dehyd_anc"/>
    <property type="match status" value="1"/>
</dbReference>
<evidence type="ECO:0000313" key="16">
    <source>
        <dbReference type="EMBL" id="CAA6810208.1"/>
    </source>
</evidence>
<reference evidence="16" key="1">
    <citation type="submission" date="2020-01" db="EMBL/GenBank/DDBJ databases">
        <authorList>
            <person name="Meier V. D."/>
            <person name="Meier V D."/>
        </authorList>
    </citation>
    <scope>NUCLEOTIDE SEQUENCE</scope>
    <source>
        <strain evidence="16">HLG_WM_MAG_07</strain>
    </source>
</reference>
<comment type="pathway">
    <text evidence="4">Carbohydrate metabolism; tricarboxylic acid cycle.</text>
</comment>
<keyword evidence="6" id="KW-0813">Transport</keyword>
<evidence type="ECO:0000256" key="12">
    <source>
        <dbReference type="ARBA" id="ARBA00022989"/>
    </source>
</evidence>
<dbReference type="AlphaFoldDB" id="A0A6S6SJB4"/>
<comment type="function">
    <text evidence="2">Membrane-anchoring subunit of succinate dehydrogenase (SDH).</text>
</comment>
<keyword evidence="14 15" id="KW-0472">Membrane</keyword>
<evidence type="ECO:0000256" key="11">
    <source>
        <dbReference type="ARBA" id="ARBA00022982"/>
    </source>
</evidence>